<reference evidence="12" key="1">
    <citation type="submission" date="2020-10" db="EMBL/GenBank/DDBJ databases">
        <authorList>
            <person name="Castelo-Branco R."/>
            <person name="Eusebio N."/>
            <person name="Adriana R."/>
            <person name="Vieira A."/>
            <person name="Brugerolle De Fraissinette N."/>
            <person name="Rezende De Castro R."/>
            <person name="Schneider M.P."/>
            <person name="Vasconcelos V."/>
            <person name="Leao P.N."/>
        </authorList>
    </citation>
    <scope>NUCLEOTIDE SEQUENCE</scope>
    <source>
        <strain evidence="12">LEGE 06105</strain>
    </source>
</reference>
<evidence type="ECO:0000256" key="4">
    <source>
        <dbReference type="ARBA" id="ARBA00022606"/>
    </source>
</evidence>
<feature type="transmembrane region" description="Helical" evidence="11">
    <location>
        <begin position="135"/>
        <end position="153"/>
    </location>
</feature>
<dbReference type="PANTHER" id="PTHR28286:SF2">
    <property type="entry name" value="BACTERIORHODOPSIN _OPSIN, NOPA (EUROFUNG)"/>
    <property type="match status" value="1"/>
</dbReference>
<dbReference type="PROSITE" id="PS00950">
    <property type="entry name" value="BACTERIAL_OPSIN_1"/>
    <property type="match status" value="1"/>
</dbReference>
<dbReference type="Pfam" id="PF01036">
    <property type="entry name" value="Bac_rhodopsin"/>
    <property type="match status" value="1"/>
</dbReference>
<evidence type="ECO:0000256" key="11">
    <source>
        <dbReference type="SAM" id="Phobius"/>
    </source>
</evidence>
<dbReference type="PANTHER" id="PTHR28286">
    <property type="match status" value="1"/>
</dbReference>
<evidence type="ECO:0000256" key="2">
    <source>
        <dbReference type="ARBA" id="ARBA00008130"/>
    </source>
</evidence>
<feature type="transmembrane region" description="Helical" evidence="11">
    <location>
        <begin position="108"/>
        <end position="129"/>
    </location>
</feature>
<dbReference type="Proteomes" id="UP000620559">
    <property type="component" value="Unassembled WGS sequence"/>
</dbReference>
<evidence type="ECO:0000256" key="5">
    <source>
        <dbReference type="ARBA" id="ARBA00022692"/>
    </source>
</evidence>
<evidence type="ECO:0000256" key="10">
    <source>
        <dbReference type="ARBA" id="ARBA00023170"/>
    </source>
</evidence>
<organism evidence="12 13">
    <name type="scientific">Plectonema cf. radiosum LEGE 06105</name>
    <dbReference type="NCBI Taxonomy" id="945769"/>
    <lineage>
        <taxon>Bacteria</taxon>
        <taxon>Bacillati</taxon>
        <taxon>Cyanobacteriota</taxon>
        <taxon>Cyanophyceae</taxon>
        <taxon>Oscillatoriophycideae</taxon>
        <taxon>Oscillatoriales</taxon>
        <taxon>Microcoleaceae</taxon>
        <taxon>Plectonema</taxon>
    </lineage>
</organism>
<keyword evidence="9 11" id="KW-0472">Membrane</keyword>
<evidence type="ECO:0000256" key="3">
    <source>
        <dbReference type="ARBA" id="ARBA00022543"/>
    </source>
</evidence>
<dbReference type="GO" id="GO:0009881">
    <property type="term" value="F:photoreceptor activity"/>
    <property type="evidence" value="ECO:0007669"/>
    <property type="project" value="UniProtKB-KW"/>
</dbReference>
<dbReference type="GO" id="GO:0005216">
    <property type="term" value="F:monoatomic ion channel activity"/>
    <property type="evidence" value="ECO:0007669"/>
    <property type="project" value="InterPro"/>
</dbReference>
<feature type="transmembrane region" description="Helical" evidence="11">
    <location>
        <begin position="78"/>
        <end position="96"/>
    </location>
</feature>
<dbReference type="RefSeq" id="WP_193918005.1">
    <property type="nucleotide sequence ID" value="NZ_JADEWL010000012.1"/>
</dbReference>
<feature type="transmembrane region" description="Helical" evidence="11">
    <location>
        <begin position="203"/>
        <end position="222"/>
    </location>
</feature>
<name>A0A8J7FDH7_9CYAN</name>
<comment type="caution">
    <text evidence="12">The sequence shown here is derived from an EMBL/GenBank/DDBJ whole genome shotgun (WGS) entry which is preliminary data.</text>
</comment>
<evidence type="ECO:0000313" key="12">
    <source>
        <dbReference type="EMBL" id="MBE9212246.1"/>
    </source>
</evidence>
<keyword evidence="4" id="KW-0716">Sensory transduction</keyword>
<sequence>MDSQDLWHWLYIAGMATGAFYFIILGRKPRGVPKYEYLVAAFIPIWSGLAYLSMVLPGAELEQGKIEVAGQVTHFARYIDWIVTTPLLLLALSWTAMHRHHKKDWTLIASLMMTQVIVVVCGLIADLSVVPWVRYLWYVNGVVAFLIILAGIWGPLRAKASSQDSALSGFYNKIATYFTVLWICYPTVWILGPSGFRVFDQSVDTFLFCLIPFFSKVGFSFLDLHGLRNLGSSDTQTRLDQSVDGVMRMMGFATFVAQPRRSHSRRKTRYLPGDIQ</sequence>
<evidence type="ECO:0000256" key="9">
    <source>
        <dbReference type="ARBA" id="ARBA00023136"/>
    </source>
</evidence>
<dbReference type="SMART" id="SM01021">
    <property type="entry name" value="Bac_rhodopsin"/>
    <property type="match status" value="1"/>
</dbReference>
<keyword evidence="5 11" id="KW-0812">Transmembrane</keyword>
<keyword evidence="6" id="KW-0681">Retinal protein</keyword>
<dbReference type="InterPro" id="IPR001425">
    <property type="entry name" value="Arc/bac/fun_rhodopsins"/>
</dbReference>
<proteinExistence type="inferred from homology"/>
<evidence type="ECO:0000256" key="6">
    <source>
        <dbReference type="ARBA" id="ARBA00022925"/>
    </source>
</evidence>
<keyword evidence="8" id="KW-0157">Chromophore</keyword>
<dbReference type="GO" id="GO:0007602">
    <property type="term" value="P:phototransduction"/>
    <property type="evidence" value="ECO:0007669"/>
    <property type="project" value="UniProtKB-KW"/>
</dbReference>
<evidence type="ECO:0000313" key="13">
    <source>
        <dbReference type="Proteomes" id="UP000620559"/>
    </source>
</evidence>
<evidence type="ECO:0000256" key="7">
    <source>
        <dbReference type="ARBA" id="ARBA00022989"/>
    </source>
</evidence>
<dbReference type="PRINTS" id="PR00251">
    <property type="entry name" value="BACTRLOPSIN"/>
</dbReference>
<evidence type="ECO:0000256" key="8">
    <source>
        <dbReference type="ARBA" id="ARBA00022991"/>
    </source>
</evidence>
<feature type="transmembrane region" description="Helical" evidence="11">
    <location>
        <begin position="37"/>
        <end position="58"/>
    </location>
</feature>
<keyword evidence="13" id="KW-1185">Reference proteome</keyword>
<comment type="subcellular location">
    <subcellularLocation>
        <location evidence="1">Membrane</location>
        <topology evidence="1">Multi-pass membrane protein</topology>
    </subcellularLocation>
</comment>
<dbReference type="AlphaFoldDB" id="A0A8J7FDH7"/>
<protein>
    <submittedName>
        <fullName evidence="12">Bacteriorhodopsin</fullName>
    </submittedName>
</protein>
<comment type="similarity">
    <text evidence="2">Belongs to the archaeal/bacterial/fungal opsin family.</text>
</comment>
<evidence type="ECO:0000256" key="1">
    <source>
        <dbReference type="ARBA" id="ARBA00004141"/>
    </source>
</evidence>
<feature type="transmembrane region" description="Helical" evidence="11">
    <location>
        <begin position="174"/>
        <end position="191"/>
    </location>
</feature>
<dbReference type="SUPFAM" id="SSF81321">
    <property type="entry name" value="Family A G protein-coupled receptor-like"/>
    <property type="match status" value="1"/>
</dbReference>
<dbReference type="InterPro" id="IPR018229">
    <property type="entry name" value="Rhodopsin_retinal_BS"/>
</dbReference>
<accession>A0A8J7FDH7</accession>
<feature type="transmembrane region" description="Helical" evidence="11">
    <location>
        <begin position="6"/>
        <end position="25"/>
    </location>
</feature>
<keyword evidence="3" id="KW-0600">Photoreceptor protein</keyword>
<dbReference type="Gene3D" id="1.20.1070.10">
    <property type="entry name" value="Rhodopsin 7-helix transmembrane proteins"/>
    <property type="match status" value="1"/>
</dbReference>
<keyword evidence="7 11" id="KW-1133">Transmembrane helix</keyword>
<dbReference type="GO" id="GO:0016020">
    <property type="term" value="C:membrane"/>
    <property type="evidence" value="ECO:0007669"/>
    <property type="project" value="UniProtKB-SubCell"/>
</dbReference>
<dbReference type="EMBL" id="JADEWL010000012">
    <property type="protein sequence ID" value="MBE9212246.1"/>
    <property type="molecule type" value="Genomic_DNA"/>
</dbReference>
<gene>
    <name evidence="12" type="ORF">IQ247_05895</name>
</gene>
<keyword evidence="10" id="KW-0675">Receptor</keyword>